<protein>
    <submittedName>
        <fullName evidence="1">Uncharacterized protein</fullName>
    </submittedName>
</protein>
<reference evidence="2" key="1">
    <citation type="journal article" date="2007" name="Plant Cell">
        <title>Dothideomycete-plant interactions illuminated by genome sequencing and EST analysis of the wheat pathogen Stagonospora nodorum.</title>
        <authorList>
            <person name="Hane J.K."/>
            <person name="Lowe R.G."/>
            <person name="Solomon P.S."/>
            <person name="Tan K.C."/>
            <person name="Schoch C.L."/>
            <person name="Spatafora J.W."/>
            <person name="Crous P.W."/>
            <person name="Kodira C."/>
            <person name="Birren B.W."/>
            <person name="Galagan J.E."/>
            <person name="Torriani S.F."/>
            <person name="McDonald B.A."/>
            <person name="Oliver R.P."/>
        </authorList>
    </citation>
    <scope>NUCLEOTIDE SEQUENCE [LARGE SCALE GENOMIC DNA]</scope>
    <source>
        <strain evidence="2">SN15 / ATCC MYA-4574 / FGSC 10173</strain>
    </source>
</reference>
<dbReference type="EMBL" id="CH445347">
    <property type="protein sequence ID" value="EAT79849.1"/>
    <property type="molecule type" value="Genomic_DNA"/>
</dbReference>
<dbReference type="Proteomes" id="UP000001055">
    <property type="component" value="Unassembled WGS sequence"/>
</dbReference>
<organism evidence="1 2">
    <name type="scientific">Phaeosphaeria nodorum (strain SN15 / ATCC MYA-4574 / FGSC 10173)</name>
    <name type="common">Glume blotch fungus</name>
    <name type="synonym">Parastagonospora nodorum</name>
    <dbReference type="NCBI Taxonomy" id="321614"/>
    <lineage>
        <taxon>Eukaryota</taxon>
        <taxon>Fungi</taxon>
        <taxon>Dikarya</taxon>
        <taxon>Ascomycota</taxon>
        <taxon>Pezizomycotina</taxon>
        <taxon>Dothideomycetes</taxon>
        <taxon>Pleosporomycetidae</taxon>
        <taxon>Pleosporales</taxon>
        <taxon>Pleosporineae</taxon>
        <taxon>Phaeosphaeriaceae</taxon>
        <taxon>Parastagonospora</taxon>
    </lineage>
</organism>
<gene>
    <name evidence="1" type="ORF">SNOG_12551</name>
</gene>
<evidence type="ECO:0000313" key="1">
    <source>
        <dbReference type="EMBL" id="EAT79849.1"/>
    </source>
</evidence>
<dbReference type="GeneID" id="5979683"/>
<dbReference type="AlphaFoldDB" id="Q0U6R3"/>
<dbReference type="InParanoid" id="Q0U6R3"/>
<name>Q0U6R3_PHANO</name>
<evidence type="ECO:0000313" key="2">
    <source>
        <dbReference type="Proteomes" id="UP000001055"/>
    </source>
</evidence>
<proteinExistence type="predicted"/>
<dbReference type="KEGG" id="pno:SNOG_12551"/>
<accession>Q0U6R3</accession>
<dbReference type="RefSeq" id="XP_001802772.1">
    <property type="nucleotide sequence ID" value="XM_001802720.1"/>
</dbReference>
<sequence>MSQFCKLRRLVATFFRANPPHSLKFPLRQVPAIW</sequence>